<evidence type="ECO:0000313" key="2">
    <source>
        <dbReference type="Proteomes" id="UP000315648"/>
    </source>
</evidence>
<accession>A0A556QMK7</accession>
<dbReference type="InterPro" id="IPR014923">
    <property type="entry name" value="DUF1802"/>
</dbReference>
<evidence type="ECO:0000313" key="1">
    <source>
        <dbReference type="EMBL" id="TSJ77863.1"/>
    </source>
</evidence>
<sequence>MFPAFKEWHAIVEALGHGEQILVLRKGGISEGRGGFDAARAGRFWLFPTQFHAQADKTKPHAARFFGPATSSDTVVLSYFADIVHHTFLTDWPDVAALDSHHLWNEAAVREKFDWSQPPGVHAFVVRVHRLATPLILSLTADMGGCKSWIEVPADFSAQGSAPVLDDESFQARKALIGLR</sequence>
<dbReference type="Proteomes" id="UP000315648">
    <property type="component" value="Unassembled WGS sequence"/>
</dbReference>
<keyword evidence="2" id="KW-1185">Reference proteome</keyword>
<dbReference type="RefSeq" id="WP_144228205.1">
    <property type="nucleotide sequence ID" value="NZ_CBCRVV010000001.1"/>
</dbReference>
<protein>
    <submittedName>
        <fullName evidence="1">DUF1802 family protein</fullName>
    </submittedName>
</protein>
<dbReference type="AlphaFoldDB" id="A0A556QMK7"/>
<dbReference type="OrthoDB" id="9808776at2"/>
<comment type="caution">
    <text evidence="1">The sequence shown here is derived from an EMBL/GenBank/DDBJ whole genome shotgun (WGS) entry which is preliminary data.</text>
</comment>
<dbReference type="EMBL" id="VMBG01000001">
    <property type="protein sequence ID" value="TSJ77863.1"/>
    <property type="molecule type" value="Genomic_DNA"/>
</dbReference>
<organism evidence="1 2">
    <name type="scientific">Rariglobus hedericola</name>
    <dbReference type="NCBI Taxonomy" id="2597822"/>
    <lineage>
        <taxon>Bacteria</taxon>
        <taxon>Pseudomonadati</taxon>
        <taxon>Verrucomicrobiota</taxon>
        <taxon>Opitutia</taxon>
        <taxon>Opitutales</taxon>
        <taxon>Opitutaceae</taxon>
        <taxon>Rariglobus</taxon>
    </lineage>
</organism>
<proteinExistence type="predicted"/>
<gene>
    <name evidence="1" type="ORF">FPL22_00720</name>
</gene>
<reference evidence="1 2" key="1">
    <citation type="submission" date="2019-07" db="EMBL/GenBank/DDBJ databases">
        <title>Description of 53C-WASEF.</title>
        <authorList>
            <person name="Pitt A."/>
            <person name="Hahn M.W."/>
        </authorList>
    </citation>
    <scope>NUCLEOTIDE SEQUENCE [LARGE SCALE GENOMIC DNA]</scope>
    <source>
        <strain evidence="1 2">53C-WASEF</strain>
    </source>
</reference>
<name>A0A556QMK7_9BACT</name>
<dbReference type="Pfam" id="PF08819">
    <property type="entry name" value="DUF1802"/>
    <property type="match status" value="1"/>
</dbReference>